<gene>
    <name evidence="1" type="ORF">FB558_3221</name>
</gene>
<organism evidence="1 2">
    <name type="scientific">Pseudonocardia kunmingensis</name>
    <dbReference type="NCBI Taxonomy" id="630975"/>
    <lineage>
        <taxon>Bacteria</taxon>
        <taxon>Bacillati</taxon>
        <taxon>Actinomycetota</taxon>
        <taxon>Actinomycetes</taxon>
        <taxon>Pseudonocardiales</taxon>
        <taxon>Pseudonocardiaceae</taxon>
        <taxon>Pseudonocardia</taxon>
    </lineage>
</organism>
<keyword evidence="1" id="KW-0575">Peroxidase</keyword>
<dbReference type="Gene3D" id="1.20.1290.10">
    <property type="entry name" value="AhpD-like"/>
    <property type="match status" value="1"/>
</dbReference>
<protein>
    <submittedName>
        <fullName evidence="1">AhpD family alkylhydroperoxidase</fullName>
    </submittedName>
</protein>
<reference evidence="1 2" key="1">
    <citation type="submission" date="2019-06" db="EMBL/GenBank/DDBJ databases">
        <title>Sequencing the genomes of 1000 actinobacteria strains.</title>
        <authorList>
            <person name="Klenk H.-P."/>
        </authorList>
    </citation>
    <scope>NUCLEOTIDE SEQUENCE [LARGE SCALE GENOMIC DNA]</scope>
    <source>
        <strain evidence="1 2">DSM 45301</strain>
    </source>
</reference>
<comment type="caution">
    <text evidence="1">The sequence shown here is derived from an EMBL/GenBank/DDBJ whole genome shotgun (WGS) entry which is preliminary data.</text>
</comment>
<accession>A0A543DN28</accession>
<dbReference type="RefSeq" id="WP_142054300.1">
    <property type="nucleotide sequence ID" value="NZ_VFPA01000002.1"/>
</dbReference>
<dbReference type="InterPro" id="IPR029032">
    <property type="entry name" value="AhpD-like"/>
</dbReference>
<sequence>MSQDGLAGLVTRMLESMCRVLWGFAPRMIPHIVARLGPVRAVLWFAVNMPRLLRTMHVLGPLRTHLAAVAISLHNNCTYCAYGHAFALELIYLREHDRLFPVDARTIAEWRDLGPRELGHRLRSVLQEAGLHVEALWVDRTLALAAGGHRPVDADEARIVHMVGMIGRMNRIAVEAGVEPDEAQNPINKDTALKARYAELRAAAT</sequence>
<dbReference type="EMBL" id="VFPA01000002">
    <property type="protein sequence ID" value="TQM10703.1"/>
    <property type="molecule type" value="Genomic_DNA"/>
</dbReference>
<name>A0A543DN28_9PSEU</name>
<keyword evidence="1" id="KW-0560">Oxidoreductase</keyword>
<dbReference type="AlphaFoldDB" id="A0A543DN28"/>
<proteinExistence type="predicted"/>
<keyword evidence="2" id="KW-1185">Reference proteome</keyword>
<dbReference type="GO" id="GO:0004601">
    <property type="term" value="F:peroxidase activity"/>
    <property type="evidence" value="ECO:0007669"/>
    <property type="project" value="UniProtKB-KW"/>
</dbReference>
<dbReference type="SUPFAM" id="SSF69118">
    <property type="entry name" value="AhpD-like"/>
    <property type="match status" value="1"/>
</dbReference>
<evidence type="ECO:0000313" key="2">
    <source>
        <dbReference type="Proteomes" id="UP000315677"/>
    </source>
</evidence>
<dbReference type="OrthoDB" id="3570455at2"/>
<evidence type="ECO:0000313" key="1">
    <source>
        <dbReference type="EMBL" id="TQM10703.1"/>
    </source>
</evidence>
<dbReference type="Proteomes" id="UP000315677">
    <property type="component" value="Unassembled WGS sequence"/>
</dbReference>